<reference evidence="5 6" key="1">
    <citation type="journal article" date="2017" name="Appl. Environ. Microbiol.">
        <title>Parallel evolution of two clades of a major Atlantic endemic Vibrio parahaemolyticus pathogen lineage by independent acquisition of related pathogenicity islands.</title>
        <authorList>
            <person name="Xu F."/>
            <person name="Gonzalez-Escalona N."/>
            <person name="Drees K.P."/>
            <person name="Sebra R.P."/>
            <person name="Cooper V.S."/>
            <person name="Jones S.H."/>
            <person name="Whistler C.A."/>
        </authorList>
    </citation>
    <scope>NUCLEOTIDE SEQUENCE [LARGE SCALE GENOMIC DNA]</scope>
    <source>
        <strain evidence="5 6">MAVP-3</strain>
    </source>
</reference>
<comment type="subcellular location">
    <subcellularLocation>
        <location evidence="1">Periplasm</location>
    </subcellularLocation>
</comment>
<keyword evidence="2" id="KW-0813">Transport</keyword>
<accession>A0A227IYE3</accession>
<name>A0A227IYE3_VIBPH</name>
<protein>
    <submittedName>
        <fullName evidence="5">Spermidine/putrescine ABC transporter substrate-binding protein PotD</fullName>
    </submittedName>
</protein>
<dbReference type="PRINTS" id="PR00909">
    <property type="entry name" value="SPERMDNBNDNG"/>
</dbReference>
<proteinExistence type="predicted"/>
<evidence type="ECO:0000256" key="1">
    <source>
        <dbReference type="ARBA" id="ARBA00004418"/>
    </source>
</evidence>
<keyword evidence="4" id="KW-0574">Periplasm</keyword>
<dbReference type="PANTHER" id="PTHR30222:SF17">
    <property type="entry name" value="SPERMIDINE_PUTRESCINE-BINDING PERIPLASMIC PROTEIN"/>
    <property type="match status" value="1"/>
</dbReference>
<dbReference type="Pfam" id="PF01547">
    <property type="entry name" value="SBP_bac_1"/>
    <property type="match status" value="1"/>
</dbReference>
<dbReference type="EMBL" id="NIXT01004968">
    <property type="protein sequence ID" value="OXE27889.1"/>
    <property type="molecule type" value="Genomic_DNA"/>
</dbReference>
<gene>
    <name evidence="5" type="primary">potD</name>
    <name evidence="5" type="ORF">CA163_36760</name>
</gene>
<sequence>AKLKTQGSGYDLVVPSTYFVSKMRKEGMLQEIDKKKLSHFSDLDTNFLDKPFDPNNNYSIPYIWGATGIGINADMLDKSSVSK</sequence>
<evidence type="ECO:0000256" key="3">
    <source>
        <dbReference type="ARBA" id="ARBA00022729"/>
    </source>
</evidence>
<dbReference type="GO" id="GO:0019808">
    <property type="term" value="F:polyamine binding"/>
    <property type="evidence" value="ECO:0007669"/>
    <property type="project" value="InterPro"/>
</dbReference>
<comment type="caution">
    <text evidence="5">The sequence shown here is derived from an EMBL/GenBank/DDBJ whole genome shotgun (WGS) entry which is preliminary data.</text>
</comment>
<evidence type="ECO:0000313" key="6">
    <source>
        <dbReference type="Proteomes" id="UP000214596"/>
    </source>
</evidence>
<dbReference type="Gene3D" id="3.40.190.10">
    <property type="entry name" value="Periplasmic binding protein-like II"/>
    <property type="match status" value="2"/>
</dbReference>
<dbReference type="PANTHER" id="PTHR30222">
    <property type="entry name" value="SPERMIDINE/PUTRESCINE-BINDING PERIPLASMIC PROTEIN"/>
    <property type="match status" value="1"/>
</dbReference>
<dbReference type="GO" id="GO:0042597">
    <property type="term" value="C:periplasmic space"/>
    <property type="evidence" value="ECO:0007669"/>
    <property type="project" value="UniProtKB-SubCell"/>
</dbReference>
<dbReference type="AlphaFoldDB" id="A0A227IYE3"/>
<keyword evidence="3" id="KW-0732">Signal</keyword>
<organism evidence="5 6">
    <name type="scientific">Vibrio parahaemolyticus</name>
    <dbReference type="NCBI Taxonomy" id="670"/>
    <lineage>
        <taxon>Bacteria</taxon>
        <taxon>Pseudomonadati</taxon>
        <taxon>Pseudomonadota</taxon>
        <taxon>Gammaproteobacteria</taxon>
        <taxon>Vibrionales</taxon>
        <taxon>Vibrionaceae</taxon>
        <taxon>Vibrio</taxon>
    </lineage>
</organism>
<dbReference type="InterPro" id="IPR001188">
    <property type="entry name" value="Sperm_putr-bd"/>
</dbReference>
<feature type="non-terminal residue" evidence="5">
    <location>
        <position position="83"/>
    </location>
</feature>
<dbReference type="InterPro" id="IPR006059">
    <property type="entry name" value="SBP"/>
</dbReference>
<dbReference type="Proteomes" id="UP000214596">
    <property type="component" value="Unassembled WGS sequence"/>
</dbReference>
<evidence type="ECO:0000256" key="4">
    <source>
        <dbReference type="ARBA" id="ARBA00022764"/>
    </source>
</evidence>
<dbReference type="SUPFAM" id="SSF53850">
    <property type="entry name" value="Periplasmic binding protein-like II"/>
    <property type="match status" value="1"/>
</dbReference>
<evidence type="ECO:0000256" key="2">
    <source>
        <dbReference type="ARBA" id="ARBA00022448"/>
    </source>
</evidence>
<feature type="non-terminal residue" evidence="5">
    <location>
        <position position="1"/>
    </location>
</feature>
<dbReference type="GO" id="GO:0015846">
    <property type="term" value="P:polyamine transport"/>
    <property type="evidence" value="ECO:0007669"/>
    <property type="project" value="InterPro"/>
</dbReference>
<evidence type="ECO:0000313" key="5">
    <source>
        <dbReference type="EMBL" id="OXE27889.1"/>
    </source>
</evidence>